<gene>
    <name evidence="1" type="ORF">AGR7C_Cc170034</name>
</gene>
<proteinExistence type="predicted"/>
<sequence length="57" mass="6319">MLVRSPLYLAKLCECALQAVVPNWLTNTPQKIPVQSPVAIDDTKLGLISKARYSLYS</sequence>
<name>A0A1S7PS72_9HYPH</name>
<evidence type="ECO:0000313" key="1">
    <source>
        <dbReference type="EMBL" id="CUX25723.1"/>
    </source>
</evidence>
<organism evidence="1 2">
    <name type="scientific">Agrobacterium deltaense Zutra 3/1</name>
    <dbReference type="NCBI Taxonomy" id="1183427"/>
    <lineage>
        <taxon>Bacteria</taxon>
        <taxon>Pseudomonadati</taxon>
        <taxon>Pseudomonadota</taxon>
        <taxon>Alphaproteobacteria</taxon>
        <taxon>Hyphomicrobiales</taxon>
        <taxon>Rhizobiaceae</taxon>
        <taxon>Rhizobium/Agrobacterium group</taxon>
        <taxon>Agrobacterium</taxon>
    </lineage>
</organism>
<dbReference type="AlphaFoldDB" id="A0A1S7PS72"/>
<accession>A0A1S7PS72</accession>
<reference evidence="1 2" key="1">
    <citation type="submission" date="2016-01" db="EMBL/GenBank/DDBJ databases">
        <authorList>
            <person name="Oliw E.H."/>
        </authorList>
    </citation>
    <scope>NUCLEOTIDE SEQUENCE [LARGE SCALE GENOMIC DNA]</scope>
    <source>
        <strain evidence="1 2">Zutra 3-1</strain>
    </source>
</reference>
<evidence type="ECO:0000313" key="2">
    <source>
        <dbReference type="Proteomes" id="UP000191987"/>
    </source>
</evidence>
<dbReference type="Proteomes" id="UP000191987">
    <property type="component" value="Unassembled WGS sequence"/>
</dbReference>
<protein>
    <submittedName>
        <fullName evidence="1">Uncharacterized protein</fullName>
    </submittedName>
</protein>
<dbReference type="EMBL" id="FBWG01000009">
    <property type="protein sequence ID" value="CUX25723.1"/>
    <property type="molecule type" value="Genomic_DNA"/>
</dbReference>